<feature type="transmembrane region" description="Helical" evidence="1">
    <location>
        <begin position="81"/>
        <end position="100"/>
    </location>
</feature>
<dbReference type="PANTHER" id="PTHR45138">
    <property type="entry name" value="REGULATORY COMPONENTS OF SENSORY TRANSDUCTION SYSTEM"/>
    <property type="match status" value="1"/>
</dbReference>
<feature type="transmembrane region" description="Helical" evidence="1">
    <location>
        <begin position="112"/>
        <end position="130"/>
    </location>
</feature>
<dbReference type="CDD" id="cd01949">
    <property type="entry name" value="GGDEF"/>
    <property type="match status" value="1"/>
</dbReference>
<reference evidence="3 4" key="1">
    <citation type="submission" date="2020-04" db="EMBL/GenBank/DDBJ databases">
        <title>MicrobeNet Type strains.</title>
        <authorList>
            <person name="Nicholson A.C."/>
        </authorList>
    </citation>
    <scope>NUCLEOTIDE SEQUENCE [LARGE SCALE GENOMIC DNA]</scope>
    <source>
        <strain evidence="3 4">ATCC BAA-788</strain>
    </source>
</reference>
<protein>
    <submittedName>
        <fullName evidence="3">GGDEF domain-containing protein</fullName>
    </submittedName>
</protein>
<dbReference type="GO" id="GO:1902201">
    <property type="term" value="P:negative regulation of bacterial-type flagellum-dependent cell motility"/>
    <property type="evidence" value="ECO:0007669"/>
    <property type="project" value="TreeGrafter"/>
</dbReference>
<dbReference type="EMBL" id="JAAXOX010000003">
    <property type="protein sequence ID" value="NKY22824.1"/>
    <property type="molecule type" value="Genomic_DNA"/>
</dbReference>
<dbReference type="SUPFAM" id="SSF55073">
    <property type="entry name" value="Nucleotide cyclase"/>
    <property type="match status" value="1"/>
</dbReference>
<dbReference type="GO" id="GO:0052621">
    <property type="term" value="F:diguanylate cyclase activity"/>
    <property type="evidence" value="ECO:0007669"/>
    <property type="project" value="TreeGrafter"/>
</dbReference>
<name>A0A7X6QZ28_9CELL</name>
<dbReference type="NCBIfam" id="TIGR00254">
    <property type="entry name" value="GGDEF"/>
    <property type="match status" value="1"/>
</dbReference>
<proteinExistence type="predicted"/>
<dbReference type="InterPro" id="IPR043128">
    <property type="entry name" value="Rev_trsase/Diguanyl_cyclase"/>
</dbReference>
<dbReference type="SMART" id="SM00267">
    <property type="entry name" value="GGDEF"/>
    <property type="match status" value="1"/>
</dbReference>
<keyword evidence="1" id="KW-1133">Transmembrane helix</keyword>
<dbReference type="GO" id="GO:0043709">
    <property type="term" value="P:cell adhesion involved in single-species biofilm formation"/>
    <property type="evidence" value="ECO:0007669"/>
    <property type="project" value="TreeGrafter"/>
</dbReference>
<organism evidence="3 4">
    <name type="scientific">Cellulomonas denverensis</name>
    <dbReference type="NCBI Taxonomy" id="264297"/>
    <lineage>
        <taxon>Bacteria</taxon>
        <taxon>Bacillati</taxon>
        <taxon>Actinomycetota</taxon>
        <taxon>Actinomycetes</taxon>
        <taxon>Micrococcales</taxon>
        <taxon>Cellulomonadaceae</taxon>
        <taxon>Cellulomonas</taxon>
    </lineage>
</organism>
<dbReference type="InterPro" id="IPR050469">
    <property type="entry name" value="Diguanylate_Cyclase"/>
</dbReference>
<keyword evidence="4" id="KW-1185">Reference proteome</keyword>
<dbReference type="GO" id="GO:0005886">
    <property type="term" value="C:plasma membrane"/>
    <property type="evidence" value="ECO:0007669"/>
    <property type="project" value="TreeGrafter"/>
</dbReference>
<dbReference type="PANTHER" id="PTHR45138:SF9">
    <property type="entry name" value="DIGUANYLATE CYCLASE DGCM-RELATED"/>
    <property type="match status" value="1"/>
</dbReference>
<dbReference type="RefSeq" id="WP_168629918.1">
    <property type="nucleotide sequence ID" value="NZ_BONL01000007.1"/>
</dbReference>
<dbReference type="Proteomes" id="UP000581206">
    <property type="component" value="Unassembled WGS sequence"/>
</dbReference>
<gene>
    <name evidence="3" type="ORF">HGA03_09130</name>
</gene>
<sequence length="375" mass="39867">MSAPYREVPIARRADDPTTAAIRRVLLVCLAVGLVAVVAVAVLRWSDLLVRWTSPALVGVIGLFAWLVLRRPRAVLPVARLVLVGLDLVWLALLAARLSISPADGGGWDSLFPTVFMGLALFTVIGYVVFGTRPAGLHAAAVVLAVLVVGPIGLLTPPRDTGHLLDLVRYAVYLAVLAAMLHVLARSKEQAARAYQAARTASAEAASMREMAYRDPLTGAANRRRLEDELVYQARLVAAGMPVALLYLDLDRFKDVNDTHGHDTGDRVLTAVARVLEGALRSGDLVARLGGEEFVAVAPGLTADGAAETAERLRVLLPEAIGAQVGVPVTASVGVTMLRAGEGPHEVIARADALMYRAKRDGRNRVAADVGPHNH</sequence>
<feature type="transmembrane region" description="Helical" evidence="1">
    <location>
        <begin position="167"/>
        <end position="185"/>
    </location>
</feature>
<feature type="domain" description="GGDEF" evidence="2">
    <location>
        <begin position="241"/>
        <end position="371"/>
    </location>
</feature>
<accession>A0A7X6QZ28</accession>
<dbReference type="FunFam" id="3.30.70.270:FF:000001">
    <property type="entry name" value="Diguanylate cyclase domain protein"/>
    <property type="match status" value="1"/>
</dbReference>
<dbReference type="PROSITE" id="PS50887">
    <property type="entry name" value="GGDEF"/>
    <property type="match status" value="1"/>
</dbReference>
<keyword evidence="1" id="KW-0472">Membrane</keyword>
<dbReference type="AlphaFoldDB" id="A0A7X6QZ28"/>
<feature type="transmembrane region" description="Helical" evidence="1">
    <location>
        <begin position="21"/>
        <end position="43"/>
    </location>
</feature>
<keyword evidence="1" id="KW-0812">Transmembrane</keyword>
<dbReference type="Gene3D" id="3.30.70.270">
    <property type="match status" value="1"/>
</dbReference>
<comment type="caution">
    <text evidence="3">The sequence shown here is derived from an EMBL/GenBank/DDBJ whole genome shotgun (WGS) entry which is preliminary data.</text>
</comment>
<dbReference type="Pfam" id="PF00990">
    <property type="entry name" value="GGDEF"/>
    <property type="match status" value="1"/>
</dbReference>
<evidence type="ECO:0000313" key="3">
    <source>
        <dbReference type="EMBL" id="NKY22824.1"/>
    </source>
</evidence>
<evidence type="ECO:0000259" key="2">
    <source>
        <dbReference type="PROSITE" id="PS50887"/>
    </source>
</evidence>
<feature type="transmembrane region" description="Helical" evidence="1">
    <location>
        <begin position="137"/>
        <end position="155"/>
    </location>
</feature>
<evidence type="ECO:0000256" key="1">
    <source>
        <dbReference type="SAM" id="Phobius"/>
    </source>
</evidence>
<evidence type="ECO:0000313" key="4">
    <source>
        <dbReference type="Proteomes" id="UP000581206"/>
    </source>
</evidence>
<feature type="transmembrane region" description="Helical" evidence="1">
    <location>
        <begin position="49"/>
        <end position="69"/>
    </location>
</feature>
<dbReference type="InterPro" id="IPR000160">
    <property type="entry name" value="GGDEF_dom"/>
</dbReference>
<dbReference type="InterPro" id="IPR029787">
    <property type="entry name" value="Nucleotide_cyclase"/>
</dbReference>